<evidence type="ECO:0000313" key="1">
    <source>
        <dbReference type="EMBL" id="KAL3516173.1"/>
    </source>
</evidence>
<comment type="caution">
    <text evidence="1">The sequence shown here is derived from an EMBL/GenBank/DDBJ whole genome shotgun (WGS) entry which is preliminary data.</text>
</comment>
<dbReference type="Proteomes" id="UP001630127">
    <property type="component" value="Unassembled WGS sequence"/>
</dbReference>
<gene>
    <name evidence="1" type="ORF">ACH5RR_023075</name>
</gene>
<protein>
    <submittedName>
        <fullName evidence="1">Uncharacterized protein</fullName>
    </submittedName>
</protein>
<organism evidence="1 2">
    <name type="scientific">Cinchona calisaya</name>
    <dbReference type="NCBI Taxonomy" id="153742"/>
    <lineage>
        <taxon>Eukaryota</taxon>
        <taxon>Viridiplantae</taxon>
        <taxon>Streptophyta</taxon>
        <taxon>Embryophyta</taxon>
        <taxon>Tracheophyta</taxon>
        <taxon>Spermatophyta</taxon>
        <taxon>Magnoliopsida</taxon>
        <taxon>eudicotyledons</taxon>
        <taxon>Gunneridae</taxon>
        <taxon>Pentapetalae</taxon>
        <taxon>asterids</taxon>
        <taxon>lamiids</taxon>
        <taxon>Gentianales</taxon>
        <taxon>Rubiaceae</taxon>
        <taxon>Cinchonoideae</taxon>
        <taxon>Cinchoneae</taxon>
        <taxon>Cinchona</taxon>
    </lineage>
</organism>
<proteinExistence type="predicted"/>
<dbReference type="EMBL" id="JBJUIK010000010">
    <property type="protein sequence ID" value="KAL3516173.1"/>
    <property type="molecule type" value="Genomic_DNA"/>
</dbReference>
<accession>A0ABD2ZAP1</accession>
<keyword evidence="2" id="KW-1185">Reference proteome</keyword>
<sequence>MMIATQKIGGLPLSGEFYDDCNPSNVILGSNLIRQAILDHYSLLRTLGAKPTFQAWINNFIIPIPNHPNSNTVYLEQIENFPSEYRRYYSRNTILAAFLADG</sequence>
<dbReference type="AlphaFoldDB" id="A0ABD2ZAP1"/>
<evidence type="ECO:0000313" key="2">
    <source>
        <dbReference type="Proteomes" id="UP001630127"/>
    </source>
</evidence>
<reference evidence="1 2" key="1">
    <citation type="submission" date="2024-11" db="EMBL/GenBank/DDBJ databases">
        <title>A near-complete genome assembly of Cinchona calisaya.</title>
        <authorList>
            <person name="Lian D.C."/>
            <person name="Zhao X.W."/>
            <person name="Wei L."/>
        </authorList>
    </citation>
    <scope>NUCLEOTIDE SEQUENCE [LARGE SCALE GENOMIC DNA]</scope>
    <source>
        <tissue evidence="1">Nenye</tissue>
    </source>
</reference>
<name>A0ABD2ZAP1_9GENT</name>